<gene>
    <name evidence="1" type="ORF">EVAR_95490_1</name>
</gene>
<comment type="caution">
    <text evidence="1">The sequence shown here is derived from an EMBL/GenBank/DDBJ whole genome shotgun (WGS) entry which is preliminary data.</text>
</comment>
<dbReference type="Proteomes" id="UP000299102">
    <property type="component" value="Unassembled WGS sequence"/>
</dbReference>
<dbReference type="AlphaFoldDB" id="A0A4C1UJ18"/>
<keyword evidence="2" id="KW-1185">Reference proteome</keyword>
<accession>A0A4C1UJ18</accession>
<evidence type="ECO:0000313" key="2">
    <source>
        <dbReference type="Proteomes" id="UP000299102"/>
    </source>
</evidence>
<dbReference type="EMBL" id="BGZK01000179">
    <property type="protein sequence ID" value="GBP26319.1"/>
    <property type="molecule type" value="Genomic_DNA"/>
</dbReference>
<name>A0A4C1UJ18_EUMVA</name>
<sequence length="74" mass="8763">MCMVPSPMRLYVYCRVFIDPLQRQPPTCTLTQRRKWSSYRWAAGPTRARCHSFKSDTRVRPTANFDSQEVHDDI</sequence>
<organism evidence="1 2">
    <name type="scientific">Eumeta variegata</name>
    <name type="common">Bagworm moth</name>
    <name type="synonym">Eumeta japonica</name>
    <dbReference type="NCBI Taxonomy" id="151549"/>
    <lineage>
        <taxon>Eukaryota</taxon>
        <taxon>Metazoa</taxon>
        <taxon>Ecdysozoa</taxon>
        <taxon>Arthropoda</taxon>
        <taxon>Hexapoda</taxon>
        <taxon>Insecta</taxon>
        <taxon>Pterygota</taxon>
        <taxon>Neoptera</taxon>
        <taxon>Endopterygota</taxon>
        <taxon>Lepidoptera</taxon>
        <taxon>Glossata</taxon>
        <taxon>Ditrysia</taxon>
        <taxon>Tineoidea</taxon>
        <taxon>Psychidae</taxon>
        <taxon>Oiketicinae</taxon>
        <taxon>Eumeta</taxon>
    </lineage>
</organism>
<proteinExistence type="predicted"/>
<evidence type="ECO:0000313" key="1">
    <source>
        <dbReference type="EMBL" id="GBP26319.1"/>
    </source>
</evidence>
<protein>
    <submittedName>
        <fullName evidence="1">Uncharacterized protein</fullName>
    </submittedName>
</protein>
<reference evidence="1 2" key="1">
    <citation type="journal article" date="2019" name="Commun. Biol.">
        <title>The bagworm genome reveals a unique fibroin gene that provides high tensile strength.</title>
        <authorList>
            <person name="Kono N."/>
            <person name="Nakamura H."/>
            <person name="Ohtoshi R."/>
            <person name="Tomita M."/>
            <person name="Numata K."/>
            <person name="Arakawa K."/>
        </authorList>
    </citation>
    <scope>NUCLEOTIDE SEQUENCE [LARGE SCALE GENOMIC DNA]</scope>
</reference>